<dbReference type="SUPFAM" id="SSF49464">
    <property type="entry name" value="Carboxypeptidase regulatory domain-like"/>
    <property type="match status" value="1"/>
</dbReference>
<dbReference type="InterPro" id="IPR008969">
    <property type="entry name" value="CarboxyPept-like_regulatory"/>
</dbReference>
<organism evidence="1 2">
    <name type="scientific">Myroides odoratus</name>
    <name type="common">Flavobacterium odoratum</name>
    <dbReference type="NCBI Taxonomy" id="256"/>
    <lineage>
        <taxon>Bacteria</taxon>
        <taxon>Pseudomonadati</taxon>
        <taxon>Bacteroidota</taxon>
        <taxon>Flavobacteriia</taxon>
        <taxon>Flavobacteriales</taxon>
        <taxon>Flavobacteriaceae</taxon>
        <taxon>Myroides</taxon>
    </lineage>
</organism>
<dbReference type="GeneID" id="93529237"/>
<gene>
    <name evidence="1" type="ORF">I6I88_16275</name>
</gene>
<name>A0A9Q6Z2X4_MYROD</name>
<dbReference type="AlphaFoldDB" id="A0A9Q6Z2X4"/>
<dbReference type="Proteomes" id="UP000596202">
    <property type="component" value="Chromosome"/>
</dbReference>
<dbReference type="OrthoDB" id="766873at2"/>
<evidence type="ECO:0008006" key="3">
    <source>
        <dbReference type="Google" id="ProtNLM"/>
    </source>
</evidence>
<dbReference type="EMBL" id="CP068108">
    <property type="protein sequence ID" value="QQT99707.1"/>
    <property type="molecule type" value="Genomic_DNA"/>
</dbReference>
<evidence type="ECO:0000313" key="2">
    <source>
        <dbReference type="Proteomes" id="UP000596202"/>
    </source>
</evidence>
<sequence length="400" mass="46106">MSSTIQVYTVFLVFLVGLFGLQAQTKILKGTVMDSQSRIGIEGVTVSTAEGNDFTITNREGDFLLSIDEQVESVWFNHMNYAIKEVSTKAAMLIELDLISKELEEIVVLDRSFSAVFEPALERATKVVEKGDLYQTYVRAFNIVNNDLSNVADGLIDFYIENPNKNPQIDVKQNRVLISDADVSNEEDLAEMLNVMNTEGVSQSIVNKMRIKELQKILKSEKNYEYTVKKQKGIQGEDTFVIAFHPKENLRGWQYYEGYMIFTADQQYLMAYRYGLSERYRKNRAELPMIFAKMIFNVLDFHVIYRKHLEDYHLSYIGINTNLDIQSKLLGNNNIDISEELVVDAVIKHANPPTRAKKTMDLFKSQSNYQTEFWKNRNIRLLTTKEEEALKALREVTSIK</sequence>
<dbReference type="RefSeq" id="WP_002987974.1">
    <property type="nucleotide sequence ID" value="NZ_CP068108.1"/>
</dbReference>
<protein>
    <recommendedName>
        <fullName evidence="3">TonB-linked outer membrane protein, SusC/RagA family</fullName>
    </recommendedName>
</protein>
<evidence type="ECO:0000313" key="1">
    <source>
        <dbReference type="EMBL" id="QQT99707.1"/>
    </source>
</evidence>
<proteinExistence type="predicted"/>
<accession>A0A9Q6Z2X4</accession>
<reference evidence="1 2" key="1">
    <citation type="submission" date="2021-01" db="EMBL/GenBank/DDBJ databases">
        <title>FDA dAtabase for Regulatory Grade micrObial Sequences (FDA-ARGOS): Supporting development and validation of Infectious Disease Dx tests.</title>
        <authorList>
            <person name="Sproer C."/>
            <person name="Gronow S."/>
            <person name="Severitt S."/>
            <person name="Schroder I."/>
            <person name="Tallon L."/>
            <person name="Sadzewicz L."/>
            <person name="Zhao X."/>
            <person name="Boylan J."/>
            <person name="Ott S."/>
            <person name="Bowen H."/>
            <person name="Vavikolanu K."/>
            <person name="Mehta A."/>
            <person name="Aluvathingal J."/>
            <person name="Nadendla S."/>
            <person name="Lowell S."/>
            <person name="Myers T."/>
            <person name="Yan Y."/>
            <person name="Sichtig H."/>
        </authorList>
    </citation>
    <scope>NUCLEOTIDE SEQUENCE [LARGE SCALE GENOMIC DNA]</scope>
    <source>
        <strain evidence="1 2">FDAARGOS_1131</strain>
    </source>
</reference>